<dbReference type="SUPFAM" id="SSF56112">
    <property type="entry name" value="Protein kinase-like (PK-like)"/>
    <property type="match status" value="1"/>
</dbReference>
<dbReference type="PROSITE" id="PS50011">
    <property type="entry name" value="PROTEIN_KINASE_DOM"/>
    <property type="match status" value="1"/>
</dbReference>
<keyword evidence="9" id="KW-0067">ATP-binding</keyword>
<dbReference type="EMBL" id="JBBWWR010000004">
    <property type="protein sequence ID" value="KAK8968607.1"/>
    <property type="molecule type" value="Genomic_DNA"/>
</dbReference>
<evidence type="ECO:0000259" key="15">
    <source>
        <dbReference type="PROSITE" id="PS51473"/>
    </source>
</evidence>
<evidence type="ECO:0000256" key="11">
    <source>
        <dbReference type="ARBA" id="ARBA00023136"/>
    </source>
</evidence>
<dbReference type="InterPro" id="IPR002902">
    <property type="entry name" value="GNK2"/>
</dbReference>
<protein>
    <submittedName>
        <fullName evidence="16">Cysteine-rich receptor-like protein kinase 15</fullName>
    </submittedName>
</protein>
<evidence type="ECO:0000256" key="12">
    <source>
        <dbReference type="ARBA" id="ARBA00023180"/>
    </source>
</evidence>
<proteinExistence type="predicted"/>
<evidence type="ECO:0000256" key="3">
    <source>
        <dbReference type="ARBA" id="ARBA00022679"/>
    </source>
</evidence>
<keyword evidence="7" id="KW-0547">Nucleotide-binding</keyword>
<keyword evidence="4 13" id="KW-0812">Transmembrane</keyword>
<evidence type="ECO:0000256" key="1">
    <source>
        <dbReference type="ARBA" id="ARBA00004167"/>
    </source>
</evidence>
<evidence type="ECO:0000256" key="10">
    <source>
        <dbReference type="ARBA" id="ARBA00022989"/>
    </source>
</evidence>
<gene>
    <name evidence="16" type="primary">CRK15</name>
    <name evidence="16" type="ORF">KSP40_PGU007609</name>
</gene>
<keyword evidence="10 13" id="KW-1133">Transmembrane helix</keyword>
<feature type="domain" description="Gnk2-homologous" evidence="15">
    <location>
        <begin position="216"/>
        <end position="320"/>
    </location>
</feature>
<name>A0ABR2MWN2_9ASPA</name>
<dbReference type="InterPro" id="IPR008271">
    <property type="entry name" value="Ser/Thr_kinase_AS"/>
</dbReference>
<dbReference type="PROSITE" id="PS00108">
    <property type="entry name" value="PROTEIN_KINASE_ST"/>
    <property type="match status" value="1"/>
</dbReference>
<evidence type="ECO:0000313" key="17">
    <source>
        <dbReference type="Proteomes" id="UP001412067"/>
    </source>
</evidence>
<comment type="caution">
    <text evidence="16">The sequence shown here is derived from an EMBL/GenBank/DDBJ whole genome shotgun (WGS) entry which is preliminary data.</text>
</comment>
<dbReference type="Gene3D" id="1.10.510.10">
    <property type="entry name" value="Transferase(Phosphotransferase) domain 1"/>
    <property type="match status" value="1"/>
</dbReference>
<keyword evidence="2" id="KW-0723">Serine/threonine-protein kinase</keyword>
<dbReference type="InterPro" id="IPR038408">
    <property type="entry name" value="GNK2_sf"/>
</dbReference>
<feature type="domain" description="Gnk2-homologous" evidence="15">
    <location>
        <begin position="106"/>
        <end position="210"/>
    </location>
</feature>
<evidence type="ECO:0000256" key="4">
    <source>
        <dbReference type="ARBA" id="ARBA00022692"/>
    </source>
</evidence>
<dbReference type="PROSITE" id="PS51473">
    <property type="entry name" value="GNK2"/>
    <property type="match status" value="2"/>
</dbReference>
<feature type="transmembrane region" description="Helical" evidence="13">
    <location>
        <begin position="362"/>
        <end position="386"/>
    </location>
</feature>
<dbReference type="InterPro" id="IPR011009">
    <property type="entry name" value="Kinase-like_dom_sf"/>
</dbReference>
<dbReference type="CDD" id="cd23509">
    <property type="entry name" value="Gnk2-like"/>
    <property type="match status" value="2"/>
</dbReference>
<dbReference type="PANTHER" id="PTHR27002:SF181">
    <property type="entry name" value="RECEPTOR-LIKE SERINE_THREONINE-PROTEIN KINASE"/>
    <property type="match status" value="1"/>
</dbReference>
<accession>A0ABR2MWN2</accession>
<dbReference type="InterPro" id="IPR000719">
    <property type="entry name" value="Prot_kinase_dom"/>
</dbReference>
<evidence type="ECO:0000256" key="2">
    <source>
        <dbReference type="ARBA" id="ARBA00022527"/>
    </source>
</evidence>
<comment type="subcellular location">
    <subcellularLocation>
        <location evidence="1">Membrane</location>
        <topology evidence="1">Single-pass membrane protein</topology>
    </subcellularLocation>
</comment>
<dbReference type="Gene3D" id="3.30.430.20">
    <property type="entry name" value="Gnk2 domain, C-X8-C-X2-C motif"/>
    <property type="match status" value="2"/>
</dbReference>
<dbReference type="SMART" id="SM00220">
    <property type="entry name" value="S_TKc"/>
    <property type="match status" value="1"/>
</dbReference>
<dbReference type="Pfam" id="PF07714">
    <property type="entry name" value="PK_Tyr_Ser-Thr"/>
    <property type="match status" value="1"/>
</dbReference>
<feature type="transmembrane region" description="Helical" evidence="13">
    <location>
        <begin position="79"/>
        <end position="102"/>
    </location>
</feature>
<keyword evidence="8" id="KW-0418">Kinase</keyword>
<sequence>MEEQGFRLRVKSWSADCAGDRWISKKSAGRLPSKMGPQPCFRRPLTAEEIQNFRLEFLSAIPLLSMADKTNFKQADFPVFLFSFSCSMSAHLLILIVFPIIVSSQDQLNFIKCSDDVYPPGSPFESALGRLLNNLTTLPLKSPFLYSALSSSLIHGFAQCRPDASTAACANCLLQSSSMLSNAAGGDCGRSLSAALYQDLCLLRYSNANISASLDETLVGSIASWLKLSNPGNFSRRVAELMGKISWDAAMSPVKFAAGMAEVGDLLNQQIYGMVWCKLDLKTYDCFRCLLSAVGRFDFTKAGGRVYKMSCLVRFEVYTFVDPSFIKPLTSPELLGAGVRSENITTSEGESGQSRESSKEKVLLIVSISEGVALVLSSLLFLAVLFRKKHMLSIASINHDADEEEMRRDRPLLLDFGIISSATSNFSEGVLNNGEEIAVKRLSKTSGQGIVELENEVAFVAKLQHRNLVRLLGCCLEKMEKLLVYEFLPNTSLDKHLFDSDRKIKLDWGTRYKIIDGIAQGLLYLHEDSRVRIIHCDMKASNVLLDDNMNPKISDFGLAKLFGMDEAEGNTMRIAGTYGYMAPEYALRGLYSTKSDVYSYGVLVLEIVAGRRNIYLDESVDSIDLLKFVWKNWKEGRALQAVDESLGDRYMPQQALRCIQIGLLCIQEDPAQRPSMASVAVMLSSYSSKLPEPLMPTFLR</sequence>
<feature type="domain" description="Protein kinase" evidence="14">
    <location>
        <begin position="405"/>
        <end position="695"/>
    </location>
</feature>
<organism evidence="16 17">
    <name type="scientific">Platanthera guangdongensis</name>
    <dbReference type="NCBI Taxonomy" id="2320717"/>
    <lineage>
        <taxon>Eukaryota</taxon>
        <taxon>Viridiplantae</taxon>
        <taxon>Streptophyta</taxon>
        <taxon>Embryophyta</taxon>
        <taxon>Tracheophyta</taxon>
        <taxon>Spermatophyta</taxon>
        <taxon>Magnoliopsida</taxon>
        <taxon>Liliopsida</taxon>
        <taxon>Asparagales</taxon>
        <taxon>Orchidaceae</taxon>
        <taxon>Orchidoideae</taxon>
        <taxon>Orchideae</taxon>
        <taxon>Orchidinae</taxon>
        <taxon>Platanthera</taxon>
    </lineage>
</organism>
<dbReference type="CDD" id="cd14066">
    <property type="entry name" value="STKc_IRAK"/>
    <property type="match status" value="1"/>
</dbReference>
<dbReference type="Proteomes" id="UP001412067">
    <property type="component" value="Unassembled WGS sequence"/>
</dbReference>
<keyword evidence="3" id="KW-0808">Transferase</keyword>
<evidence type="ECO:0000256" key="13">
    <source>
        <dbReference type="SAM" id="Phobius"/>
    </source>
</evidence>
<keyword evidence="6" id="KW-0677">Repeat</keyword>
<evidence type="ECO:0000256" key="6">
    <source>
        <dbReference type="ARBA" id="ARBA00022737"/>
    </source>
</evidence>
<dbReference type="PANTHER" id="PTHR27002">
    <property type="entry name" value="RECEPTOR-LIKE SERINE/THREONINE-PROTEIN KINASE SD1-8"/>
    <property type="match status" value="1"/>
</dbReference>
<evidence type="ECO:0000256" key="5">
    <source>
        <dbReference type="ARBA" id="ARBA00022729"/>
    </source>
</evidence>
<evidence type="ECO:0000256" key="8">
    <source>
        <dbReference type="ARBA" id="ARBA00022777"/>
    </source>
</evidence>
<dbReference type="Pfam" id="PF01657">
    <property type="entry name" value="Stress-antifung"/>
    <property type="match status" value="2"/>
</dbReference>
<evidence type="ECO:0000256" key="9">
    <source>
        <dbReference type="ARBA" id="ARBA00022840"/>
    </source>
</evidence>
<dbReference type="InterPro" id="IPR001245">
    <property type="entry name" value="Ser-Thr/Tyr_kinase_cat_dom"/>
</dbReference>
<reference evidence="16 17" key="1">
    <citation type="journal article" date="2022" name="Nat. Plants">
        <title>Genomes of leafy and leafless Platanthera orchids illuminate the evolution of mycoheterotrophy.</title>
        <authorList>
            <person name="Li M.H."/>
            <person name="Liu K.W."/>
            <person name="Li Z."/>
            <person name="Lu H.C."/>
            <person name="Ye Q.L."/>
            <person name="Zhang D."/>
            <person name="Wang J.Y."/>
            <person name="Li Y.F."/>
            <person name="Zhong Z.M."/>
            <person name="Liu X."/>
            <person name="Yu X."/>
            <person name="Liu D.K."/>
            <person name="Tu X.D."/>
            <person name="Liu B."/>
            <person name="Hao Y."/>
            <person name="Liao X.Y."/>
            <person name="Jiang Y.T."/>
            <person name="Sun W.H."/>
            <person name="Chen J."/>
            <person name="Chen Y.Q."/>
            <person name="Ai Y."/>
            <person name="Zhai J.W."/>
            <person name="Wu S.S."/>
            <person name="Zhou Z."/>
            <person name="Hsiao Y.Y."/>
            <person name="Wu W.L."/>
            <person name="Chen Y.Y."/>
            <person name="Lin Y.F."/>
            <person name="Hsu J.L."/>
            <person name="Li C.Y."/>
            <person name="Wang Z.W."/>
            <person name="Zhao X."/>
            <person name="Zhong W.Y."/>
            <person name="Ma X.K."/>
            <person name="Ma L."/>
            <person name="Huang J."/>
            <person name="Chen G.Z."/>
            <person name="Huang M.Z."/>
            <person name="Huang L."/>
            <person name="Peng D.H."/>
            <person name="Luo Y.B."/>
            <person name="Zou S.Q."/>
            <person name="Chen S.P."/>
            <person name="Lan S."/>
            <person name="Tsai W.C."/>
            <person name="Van de Peer Y."/>
            <person name="Liu Z.J."/>
        </authorList>
    </citation>
    <scope>NUCLEOTIDE SEQUENCE [LARGE SCALE GENOMIC DNA]</scope>
    <source>
        <strain evidence="16">Lor288</strain>
    </source>
</reference>
<evidence type="ECO:0000313" key="16">
    <source>
        <dbReference type="EMBL" id="KAK8968607.1"/>
    </source>
</evidence>
<keyword evidence="17" id="KW-1185">Reference proteome</keyword>
<evidence type="ECO:0000259" key="14">
    <source>
        <dbReference type="PROSITE" id="PS50011"/>
    </source>
</evidence>
<dbReference type="Gene3D" id="3.30.200.20">
    <property type="entry name" value="Phosphorylase Kinase, domain 1"/>
    <property type="match status" value="1"/>
</dbReference>
<keyword evidence="12" id="KW-0325">Glycoprotein</keyword>
<keyword evidence="5" id="KW-0732">Signal</keyword>
<evidence type="ECO:0000256" key="7">
    <source>
        <dbReference type="ARBA" id="ARBA00022741"/>
    </source>
</evidence>
<keyword evidence="11 13" id="KW-0472">Membrane</keyword>